<dbReference type="Proteomes" id="UP001342418">
    <property type="component" value="Chromosome"/>
</dbReference>
<accession>A0ABY5MKB5</accession>
<name>A0ABY5MKB5_9HYPH</name>
<keyword evidence="4" id="KW-1185">Reference proteome</keyword>
<evidence type="ECO:0000313" key="3">
    <source>
        <dbReference type="EMBL" id="UUP18440.1"/>
    </source>
</evidence>
<dbReference type="EMBL" id="CP030941">
    <property type="protein sequence ID" value="UUP18440.1"/>
    <property type="molecule type" value="Genomic_DNA"/>
</dbReference>
<dbReference type="RefSeq" id="WP_338530671.1">
    <property type="nucleotide sequence ID" value="NZ_CP030941.1"/>
</dbReference>
<evidence type="ECO:0000256" key="1">
    <source>
        <dbReference type="SAM" id="MobiDB-lite"/>
    </source>
</evidence>
<sequence length="154" mass="16720">MSKTTGNTSAGKTAETEFPTFDASKATEQFRALTEKSAEQTKQAFDQIKTGAEDARKAFENSFESAKGASDELALKSISAMRASAEANFAQFEALVGAKTLSEVIELQSSFLRKQFEFGLEQARDFQAISQKAAAEVTKPVKDVFEKTLKQTAA</sequence>
<evidence type="ECO:0000313" key="4">
    <source>
        <dbReference type="Proteomes" id="UP001342418"/>
    </source>
</evidence>
<dbReference type="InterPro" id="IPR010234">
    <property type="entry name" value="Phasin_subfam-2"/>
</dbReference>
<feature type="compositionally biased region" description="Polar residues" evidence="1">
    <location>
        <begin position="1"/>
        <end position="11"/>
    </location>
</feature>
<dbReference type="Pfam" id="PF09361">
    <property type="entry name" value="Phasin_2"/>
    <property type="match status" value="1"/>
</dbReference>
<gene>
    <name evidence="3" type="ORF">NTH_02921</name>
</gene>
<dbReference type="NCBIfam" id="TIGR01985">
    <property type="entry name" value="phasin_2"/>
    <property type="match status" value="1"/>
</dbReference>
<feature type="region of interest" description="Disordered" evidence="1">
    <location>
        <begin position="1"/>
        <end position="23"/>
    </location>
</feature>
<proteinExistence type="predicted"/>
<reference evidence="3 4" key="1">
    <citation type="submission" date="2018-07" db="EMBL/GenBank/DDBJ databases">
        <title>Genome sequence of Nitratireductor thuwali#1536.</title>
        <authorList>
            <person name="Michoud G."/>
            <person name="Merlino G."/>
            <person name="Sefrji F.O."/>
            <person name="Daffonchio D."/>
        </authorList>
    </citation>
    <scope>NUCLEOTIDE SEQUENCE [LARGE SCALE GENOMIC DNA]</scope>
    <source>
        <strain evidence="4">Nit1536</strain>
    </source>
</reference>
<feature type="domain" description="Phasin" evidence="2">
    <location>
        <begin position="47"/>
        <end position="143"/>
    </location>
</feature>
<evidence type="ECO:0000259" key="2">
    <source>
        <dbReference type="Pfam" id="PF09361"/>
    </source>
</evidence>
<organism evidence="3 4">
    <name type="scientific">Nitratireductor thuwali</name>
    <dbReference type="NCBI Taxonomy" id="2267699"/>
    <lineage>
        <taxon>Bacteria</taxon>
        <taxon>Pseudomonadati</taxon>
        <taxon>Pseudomonadota</taxon>
        <taxon>Alphaproteobacteria</taxon>
        <taxon>Hyphomicrobiales</taxon>
        <taxon>Phyllobacteriaceae</taxon>
        <taxon>Nitratireductor</taxon>
    </lineage>
</organism>
<protein>
    <recommendedName>
        <fullName evidence="2">Phasin domain-containing protein</fullName>
    </recommendedName>
</protein>
<dbReference type="InterPro" id="IPR018968">
    <property type="entry name" value="Phasin"/>
</dbReference>
<dbReference type="InterPro" id="IPR010127">
    <property type="entry name" value="Phasin_subfam-1"/>
</dbReference>
<dbReference type="NCBIfam" id="TIGR01841">
    <property type="entry name" value="phasin"/>
    <property type="match status" value="1"/>
</dbReference>